<evidence type="ECO:0000313" key="2">
    <source>
        <dbReference type="Proteomes" id="UP000824232"/>
    </source>
</evidence>
<proteinExistence type="predicted"/>
<dbReference type="EMBL" id="DVHC01000047">
    <property type="protein sequence ID" value="HIR59309.1"/>
    <property type="molecule type" value="Genomic_DNA"/>
</dbReference>
<evidence type="ECO:0000313" key="1">
    <source>
        <dbReference type="EMBL" id="HIR59309.1"/>
    </source>
</evidence>
<name>A0A9D1DUD9_9FIRM</name>
<organism evidence="1 2">
    <name type="scientific">Candidatus Onthousia excrementipullorum</name>
    <dbReference type="NCBI Taxonomy" id="2840884"/>
    <lineage>
        <taxon>Bacteria</taxon>
        <taxon>Bacillati</taxon>
        <taxon>Bacillota</taxon>
        <taxon>Bacilli</taxon>
        <taxon>Candidatus Onthousia</taxon>
    </lineage>
</organism>
<protein>
    <submittedName>
        <fullName evidence="1">Uncharacterized protein</fullName>
    </submittedName>
</protein>
<gene>
    <name evidence="1" type="ORF">IAB38_04590</name>
</gene>
<dbReference type="Proteomes" id="UP000824232">
    <property type="component" value="Unassembled WGS sequence"/>
</dbReference>
<comment type="caution">
    <text evidence="1">The sequence shown here is derived from an EMBL/GenBank/DDBJ whole genome shotgun (WGS) entry which is preliminary data.</text>
</comment>
<sequence length="109" mass="12465">MVTKIEPNNVFFKKMFLSFITVFSLFIVVGLSSNVSANVNSTDSVTMNVPSSGGGGGYWQYMYTAEPYAFYRHTRTKEWKTVQVTPTWKHVGKTIVNGYFNSYGNRWRP</sequence>
<dbReference type="AlphaFoldDB" id="A0A9D1DUD9"/>
<reference evidence="1" key="2">
    <citation type="journal article" date="2021" name="PeerJ">
        <title>Extensive microbial diversity within the chicken gut microbiome revealed by metagenomics and culture.</title>
        <authorList>
            <person name="Gilroy R."/>
            <person name="Ravi A."/>
            <person name="Getino M."/>
            <person name="Pursley I."/>
            <person name="Horton D.L."/>
            <person name="Alikhan N.F."/>
            <person name="Baker D."/>
            <person name="Gharbi K."/>
            <person name="Hall N."/>
            <person name="Watson M."/>
            <person name="Adriaenssens E.M."/>
            <person name="Foster-Nyarko E."/>
            <person name="Jarju S."/>
            <person name="Secka A."/>
            <person name="Antonio M."/>
            <person name="Oren A."/>
            <person name="Chaudhuri R.R."/>
            <person name="La Ragione R."/>
            <person name="Hildebrand F."/>
            <person name="Pallen M.J."/>
        </authorList>
    </citation>
    <scope>NUCLEOTIDE SEQUENCE</scope>
    <source>
        <strain evidence="1">CHK184-20233</strain>
    </source>
</reference>
<reference evidence="1" key="1">
    <citation type="submission" date="2020-10" db="EMBL/GenBank/DDBJ databases">
        <authorList>
            <person name="Gilroy R."/>
        </authorList>
    </citation>
    <scope>NUCLEOTIDE SEQUENCE</scope>
    <source>
        <strain evidence="1">CHK184-20233</strain>
    </source>
</reference>
<accession>A0A9D1DUD9</accession>